<name>A0ABS0WVC1_9FLAO</name>
<dbReference type="SUPFAM" id="SSF52266">
    <property type="entry name" value="SGNH hydrolase"/>
    <property type="match status" value="1"/>
</dbReference>
<comment type="caution">
    <text evidence="3">The sequence shown here is derived from an EMBL/GenBank/DDBJ whole genome shotgun (WGS) entry which is preliminary data.</text>
</comment>
<dbReference type="InterPro" id="IPR039329">
    <property type="entry name" value="SIAE"/>
</dbReference>
<evidence type="ECO:0000313" key="3">
    <source>
        <dbReference type="EMBL" id="MBJ2175931.1"/>
    </source>
</evidence>
<dbReference type="InterPro" id="IPR036514">
    <property type="entry name" value="SGNH_hydro_sf"/>
</dbReference>
<gene>
    <name evidence="3" type="ORF">JBL43_16875</name>
</gene>
<keyword evidence="4" id="KW-1185">Reference proteome</keyword>
<dbReference type="EMBL" id="JAEHFJ010000010">
    <property type="protein sequence ID" value="MBJ2175931.1"/>
    <property type="molecule type" value="Genomic_DNA"/>
</dbReference>
<evidence type="ECO:0000259" key="2">
    <source>
        <dbReference type="Pfam" id="PF03629"/>
    </source>
</evidence>
<feature type="domain" description="Sialate O-acetylesterase" evidence="2">
    <location>
        <begin position="105"/>
        <end position="231"/>
    </location>
</feature>
<evidence type="ECO:0000313" key="4">
    <source>
        <dbReference type="Proteomes" id="UP000623301"/>
    </source>
</evidence>
<accession>A0ABS0WVC1</accession>
<proteinExistence type="predicted"/>
<evidence type="ECO:0000256" key="1">
    <source>
        <dbReference type="ARBA" id="ARBA00022801"/>
    </source>
</evidence>
<dbReference type="Pfam" id="PF03629">
    <property type="entry name" value="SASA"/>
    <property type="match status" value="2"/>
</dbReference>
<dbReference type="PANTHER" id="PTHR22901">
    <property type="entry name" value="SIALATE O-ACETYLESTERASE"/>
    <property type="match status" value="1"/>
</dbReference>
<dbReference type="Proteomes" id="UP000623301">
    <property type="component" value="Unassembled WGS sequence"/>
</dbReference>
<feature type="domain" description="Sialate O-acetylesterase" evidence="2">
    <location>
        <begin position="302"/>
        <end position="401"/>
    </location>
</feature>
<sequence>MKKHSQIIILLLLFIPQFLIADVKLNALFTDHMVIQRDTEIPIWGWADPNEKIEISGSWGEKATTIANTDGTWKLKLKTPAAGGPFQITITGKNELVINDVLSGEVWLCTGQSNMDFALEKFIHDSKEPKYQPLVAYIREEVKNANDNQLRHIEVLQNTSLYEKQTDFTGQWVSAQGEDVKKISAIGYFFAKELRKELNVPIGLVECSWGGSRIQPWISEEAFLADENLKEYFQTNRKELKETIEKLDAKDYVDIELEKKLTAWIEKGKKGRKPKPADHPRKDRQVPATLYNGMLYSVIPYAIKGAIWYQGESNAVNMPNEYEKMFTTMINSWRADWNQGDFSFYWAQLAACKRGNDKADKGWATVNDKLRRTLKLPNTGMAVLYDIGEAKDIHPHNKMDAGKRLALWALKKDYHIDIPVVSGPLYVTKEIIGNKIEIEFSEVGAGLMVGNKKLMNPTVAVQEPLKWFEILDQEGNWKPAEAKIISKNKIEVWNASVAHPKQVRYAWSGNPEGANLYNKEGLPAAVFSTEN</sequence>
<dbReference type="RefSeq" id="WP_117882402.1">
    <property type="nucleotide sequence ID" value="NZ_JAEHFJ010000010.1"/>
</dbReference>
<reference evidence="3 4" key="1">
    <citation type="submission" date="2020-12" db="EMBL/GenBank/DDBJ databases">
        <title>Aureibaculum luteum sp. nov. and Aureibaculum flavum sp. nov., novel members of the family Flavobacteriaceae isolated from Antarctic intertidal sediments.</title>
        <authorList>
            <person name="He X."/>
            <person name="Zhang X."/>
        </authorList>
    </citation>
    <scope>NUCLEOTIDE SEQUENCE [LARGE SCALE GENOMIC DNA]</scope>
    <source>
        <strain evidence="3 4">A20</strain>
    </source>
</reference>
<organism evidence="3 4">
    <name type="scientific">Aureibaculum flavum</name>
    <dbReference type="NCBI Taxonomy" id="2795986"/>
    <lineage>
        <taxon>Bacteria</taxon>
        <taxon>Pseudomonadati</taxon>
        <taxon>Bacteroidota</taxon>
        <taxon>Flavobacteriia</taxon>
        <taxon>Flavobacteriales</taxon>
        <taxon>Flavobacteriaceae</taxon>
        <taxon>Aureibaculum</taxon>
    </lineage>
</organism>
<dbReference type="Gene3D" id="3.40.50.1110">
    <property type="entry name" value="SGNH hydrolase"/>
    <property type="match status" value="1"/>
</dbReference>
<dbReference type="InterPro" id="IPR013783">
    <property type="entry name" value="Ig-like_fold"/>
</dbReference>
<dbReference type="PANTHER" id="PTHR22901:SF0">
    <property type="entry name" value="SIALATE O-ACETYLESTERASE"/>
    <property type="match status" value="1"/>
</dbReference>
<dbReference type="Gene3D" id="2.60.40.10">
    <property type="entry name" value="Immunoglobulins"/>
    <property type="match status" value="1"/>
</dbReference>
<dbReference type="InterPro" id="IPR005181">
    <property type="entry name" value="SASA"/>
</dbReference>
<protein>
    <recommendedName>
        <fullName evidence="2">Sialate O-acetylesterase domain-containing protein</fullName>
    </recommendedName>
</protein>
<keyword evidence="1" id="KW-0378">Hydrolase</keyword>